<feature type="transmembrane region" description="Helical" evidence="1">
    <location>
        <begin position="188"/>
        <end position="209"/>
    </location>
</feature>
<name>A0A564LCC0_9ENTR</name>
<evidence type="ECO:0008006" key="4">
    <source>
        <dbReference type="Google" id="ProtNLM"/>
    </source>
</evidence>
<reference evidence="2 3" key="1">
    <citation type="submission" date="2019-07" db="EMBL/GenBank/DDBJ databases">
        <authorList>
            <person name="Brisse S."/>
            <person name="Rodrigues C."/>
            <person name="Thorpe H."/>
        </authorList>
    </citation>
    <scope>NUCLEOTIDE SEQUENCE [LARGE SCALE GENOMIC DNA]</scope>
    <source>
        <strain evidence="2">SB6408</strain>
    </source>
</reference>
<dbReference type="Proteomes" id="UP000318370">
    <property type="component" value="Unassembled WGS sequence"/>
</dbReference>
<keyword evidence="1" id="KW-1133">Transmembrane helix</keyword>
<protein>
    <recommendedName>
        <fullName evidence="4">TIGR04222 domain</fullName>
    </recommendedName>
</protein>
<accession>A0A564LCC0</accession>
<feature type="transmembrane region" description="Helical" evidence="1">
    <location>
        <begin position="155"/>
        <end position="176"/>
    </location>
</feature>
<gene>
    <name evidence="2" type="ORF">SB6408_05442</name>
</gene>
<dbReference type="EMBL" id="CABGHF010000019">
    <property type="protein sequence ID" value="VUS79295.1"/>
    <property type="molecule type" value="Genomic_DNA"/>
</dbReference>
<keyword evidence="1" id="KW-0812">Transmembrane</keyword>
<feature type="transmembrane region" description="Helical" evidence="1">
    <location>
        <begin position="16"/>
        <end position="37"/>
    </location>
</feature>
<dbReference type="RefSeq" id="WP_142463208.1">
    <property type="nucleotide sequence ID" value="NZ_CABGHF010000019.1"/>
</dbReference>
<proteinExistence type="predicted"/>
<keyword evidence="1" id="KW-0472">Membrane</keyword>
<dbReference type="AlphaFoldDB" id="A0A564LCC0"/>
<evidence type="ECO:0000313" key="2">
    <source>
        <dbReference type="EMBL" id="VUS79295.1"/>
    </source>
</evidence>
<evidence type="ECO:0000256" key="1">
    <source>
        <dbReference type="SAM" id="Phobius"/>
    </source>
</evidence>
<evidence type="ECO:0000313" key="3">
    <source>
        <dbReference type="Proteomes" id="UP000318370"/>
    </source>
</evidence>
<organism evidence="2 3">
    <name type="scientific">Klebsiella spallanzanii</name>
    <dbReference type="NCBI Taxonomy" id="2587528"/>
    <lineage>
        <taxon>Bacteria</taxon>
        <taxon>Pseudomonadati</taxon>
        <taxon>Pseudomonadota</taxon>
        <taxon>Gammaproteobacteria</taxon>
        <taxon>Enterobacterales</taxon>
        <taxon>Enterobacteriaceae</taxon>
        <taxon>Klebsiella/Raoultella group</taxon>
        <taxon>Klebsiella</taxon>
    </lineage>
</organism>
<sequence length="283" mass="32140">MKTAVSFISDLHPLSFMGYHVLFTTAIYILVNIIIAMTRPSEKGTPIPPPYSIPPSFLAWLHNNATGIIQLATFRLLRKKYVTIIHAAQGIELRANKQYAECKMTCVEKILFDHFSTPKPSDKDLPITLYVAEKNHWSEDTRCAGLMLSPTQQTLNMLLVAVPSLVLIGALAWKTLFDNNALLNSSVFSWLTMFIVSGLWWLLLLFITLNATRMDREGISISILRGYVDRLKDKLIADAEAITDENADYCIAIGKTNLLPERYREYQEIIKPINYPFSIQRLD</sequence>